<comment type="similarity">
    <text evidence="1">Belongs to the ATP-dependent AMP-binding enzyme family.</text>
</comment>
<dbReference type="Pfam" id="PF00501">
    <property type="entry name" value="AMP-binding"/>
    <property type="match status" value="1"/>
</dbReference>
<dbReference type="GeneID" id="37043274"/>
<organism evidence="5 6">
    <name type="scientific">Acaromyces ingoldii</name>
    <dbReference type="NCBI Taxonomy" id="215250"/>
    <lineage>
        <taxon>Eukaryota</taxon>
        <taxon>Fungi</taxon>
        <taxon>Dikarya</taxon>
        <taxon>Basidiomycota</taxon>
        <taxon>Ustilaginomycotina</taxon>
        <taxon>Exobasidiomycetes</taxon>
        <taxon>Exobasidiales</taxon>
        <taxon>Cryptobasidiaceae</taxon>
        <taxon>Acaromyces</taxon>
    </lineage>
</organism>
<dbReference type="GO" id="GO:0019748">
    <property type="term" value="P:secondary metabolic process"/>
    <property type="evidence" value="ECO:0007669"/>
    <property type="project" value="TreeGrafter"/>
</dbReference>
<dbReference type="SUPFAM" id="SSF56801">
    <property type="entry name" value="Acetyl-CoA synthetase-like"/>
    <property type="match status" value="1"/>
</dbReference>
<evidence type="ECO:0000259" key="4">
    <source>
        <dbReference type="Pfam" id="PF13193"/>
    </source>
</evidence>
<sequence>MPRQANKIYTSPWGDHAKVEPGSAWDYVCGYPTHSDCLEDKHPKLALHDLVTDEKWSYGDMRDWTTCIAAALLNGKLGLKPGDRVLLSHPSGPIFLILLFACLRAQLIPGLANPAYTPKEFLHGFKTIEAKAVLRPKALADAFKEAGISDDISVDTTWPPNERSKAQVWDLARGDVAKANKILADKGADRPVDWKKTAGIFFSSGTTGLPKAVCISHSNLLNEFKSYEHVPDFDTDPYQPHYVALPLFHVAGLLSWLFAGIMGRPVLFSYKQPLDPQLLMKHFDQSGAVQMMVVPPLLLGITKMKLMTDKTHPHVRFLIAGAAPLGPDLHKESMALFGGKPIIQVWGMSETTGAATKASPVEEIVVGSCGKIMPSVEMRIVDEEEKDVEDGQPGEVWIRGEINMVGYLNNPEATREMITEDGWLKTGDIGYVGPDGDSLHLVDRKKELIKFRGYQVAPAELEDLIQGHPDIADVGVVGVKDSNGTDELPRAYCVLGPNAKDKKKEDLAKEIVSFVKSKVSSQKQLRGGVVFIDAIPKNPSGKILRKDLRALSANDQAKPKPKL</sequence>
<keyword evidence="2" id="KW-0436">Ligase</keyword>
<dbReference type="PANTHER" id="PTHR24096">
    <property type="entry name" value="LONG-CHAIN-FATTY-ACID--COA LIGASE"/>
    <property type="match status" value="1"/>
</dbReference>
<dbReference type="OrthoDB" id="1898221at2759"/>
<dbReference type="Gene3D" id="3.40.50.12780">
    <property type="entry name" value="N-terminal domain of ligase-like"/>
    <property type="match status" value="1"/>
</dbReference>
<dbReference type="PANTHER" id="PTHR24096:SF149">
    <property type="entry name" value="AMP-BINDING DOMAIN-CONTAINING PROTEIN-RELATED"/>
    <property type="match status" value="1"/>
</dbReference>
<dbReference type="RefSeq" id="XP_025379527.1">
    <property type="nucleotide sequence ID" value="XM_025521358.1"/>
</dbReference>
<evidence type="ECO:0000313" key="5">
    <source>
        <dbReference type="EMBL" id="PWN92329.1"/>
    </source>
</evidence>
<dbReference type="Proteomes" id="UP000245768">
    <property type="component" value="Unassembled WGS sequence"/>
</dbReference>
<protein>
    <submittedName>
        <fullName evidence="5">Acetyl-CoA synthetase-like protein</fullName>
    </submittedName>
</protein>
<reference evidence="5 6" key="1">
    <citation type="journal article" date="2018" name="Mol. Biol. Evol.">
        <title>Broad Genomic Sampling Reveals a Smut Pathogenic Ancestry of the Fungal Clade Ustilaginomycotina.</title>
        <authorList>
            <person name="Kijpornyongpan T."/>
            <person name="Mondo S.J."/>
            <person name="Barry K."/>
            <person name="Sandor L."/>
            <person name="Lee J."/>
            <person name="Lipzen A."/>
            <person name="Pangilinan J."/>
            <person name="LaButti K."/>
            <person name="Hainaut M."/>
            <person name="Henrissat B."/>
            <person name="Grigoriev I.V."/>
            <person name="Spatafora J.W."/>
            <person name="Aime M.C."/>
        </authorList>
    </citation>
    <scope>NUCLEOTIDE SEQUENCE [LARGE SCALE GENOMIC DNA]</scope>
    <source>
        <strain evidence="5 6">MCA 4198</strain>
    </source>
</reference>
<gene>
    <name evidence="5" type="ORF">FA10DRAFT_266108</name>
</gene>
<dbReference type="FunCoup" id="A0A316YSP9">
    <property type="interactions" value="291"/>
</dbReference>
<feature type="domain" description="AMP-binding enzyme C-terminal" evidence="4">
    <location>
        <begin position="460"/>
        <end position="542"/>
    </location>
</feature>
<evidence type="ECO:0000259" key="3">
    <source>
        <dbReference type="Pfam" id="PF00501"/>
    </source>
</evidence>
<evidence type="ECO:0000313" key="6">
    <source>
        <dbReference type="Proteomes" id="UP000245768"/>
    </source>
</evidence>
<dbReference type="InterPro" id="IPR000873">
    <property type="entry name" value="AMP-dep_synth/lig_dom"/>
</dbReference>
<dbReference type="Gene3D" id="3.30.300.30">
    <property type="match status" value="1"/>
</dbReference>
<dbReference type="AlphaFoldDB" id="A0A316YSP9"/>
<dbReference type="GO" id="GO:0016405">
    <property type="term" value="F:CoA-ligase activity"/>
    <property type="evidence" value="ECO:0007669"/>
    <property type="project" value="TreeGrafter"/>
</dbReference>
<dbReference type="InterPro" id="IPR045851">
    <property type="entry name" value="AMP-bd_C_sf"/>
</dbReference>
<dbReference type="InterPro" id="IPR025110">
    <property type="entry name" value="AMP-bd_C"/>
</dbReference>
<dbReference type="Pfam" id="PF13193">
    <property type="entry name" value="AMP-binding_C"/>
    <property type="match status" value="1"/>
</dbReference>
<proteinExistence type="inferred from homology"/>
<feature type="domain" description="AMP-dependent synthetase/ligase" evidence="3">
    <location>
        <begin position="44"/>
        <end position="408"/>
    </location>
</feature>
<accession>A0A316YSP9</accession>
<evidence type="ECO:0000256" key="2">
    <source>
        <dbReference type="ARBA" id="ARBA00022598"/>
    </source>
</evidence>
<dbReference type="InterPro" id="IPR020845">
    <property type="entry name" value="AMP-binding_CS"/>
</dbReference>
<dbReference type="InterPro" id="IPR042099">
    <property type="entry name" value="ANL_N_sf"/>
</dbReference>
<name>A0A316YSP9_9BASI</name>
<dbReference type="EMBL" id="KZ819635">
    <property type="protein sequence ID" value="PWN92329.1"/>
    <property type="molecule type" value="Genomic_DNA"/>
</dbReference>
<keyword evidence="6" id="KW-1185">Reference proteome</keyword>
<evidence type="ECO:0000256" key="1">
    <source>
        <dbReference type="ARBA" id="ARBA00006432"/>
    </source>
</evidence>
<dbReference type="PROSITE" id="PS00455">
    <property type="entry name" value="AMP_BINDING"/>
    <property type="match status" value="1"/>
</dbReference>
<dbReference type="STRING" id="215250.A0A316YSP9"/>
<dbReference type="InParanoid" id="A0A316YSP9"/>